<feature type="region of interest" description="Disordered" evidence="2">
    <location>
        <begin position="1"/>
        <end position="254"/>
    </location>
</feature>
<reference evidence="3 4" key="1">
    <citation type="submission" date="2024-01" db="EMBL/GenBank/DDBJ databases">
        <title>The genomes of 5 underutilized Papilionoideae crops provide insights into root nodulation and disease resistanc.</title>
        <authorList>
            <person name="Yuan L."/>
        </authorList>
    </citation>
    <scope>NUCLEOTIDE SEQUENCE [LARGE SCALE GENOMIC DNA]</scope>
    <source>
        <strain evidence="3">ZHUSHIDOU_FW_LH</strain>
        <tissue evidence="3">Leaf</tissue>
    </source>
</reference>
<dbReference type="EMBL" id="JAYWIO010000001">
    <property type="protein sequence ID" value="KAK7290925.1"/>
    <property type="molecule type" value="Genomic_DNA"/>
</dbReference>
<keyword evidence="4" id="KW-1185">Reference proteome</keyword>
<evidence type="ECO:0000313" key="3">
    <source>
        <dbReference type="EMBL" id="KAK7290925.1"/>
    </source>
</evidence>
<evidence type="ECO:0000256" key="2">
    <source>
        <dbReference type="SAM" id="MobiDB-lite"/>
    </source>
</evidence>
<evidence type="ECO:0000313" key="4">
    <source>
        <dbReference type="Proteomes" id="UP001372338"/>
    </source>
</evidence>
<proteinExistence type="inferred from homology"/>
<feature type="compositionally biased region" description="Low complexity" evidence="2">
    <location>
        <begin position="30"/>
        <end position="59"/>
    </location>
</feature>
<protein>
    <submittedName>
        <fullName evidence="3">Uncharacterized protein</fullName>
    </submittedName>
</protein>
<comment type="caution">
    <text evidence="3">The sequence shown here is derived from an EMBL/GenBank/DDBJ whole genome shotgun (WGS) entry which is preliminary data.</text>
</comment>
<evidence type="ECO:0000256" key="1">
    <source>
        <dbReference type="ARBA" id="ARBA00010016"/>
    </source>
</evidence>
<dbReference type="AlphaFoldDB" id="A0AAN9J2C5"/>
<feature type="compositionally biased region" description="Basic and acidic residues" evidence="2">
    <location>
        <begin position="126"/>
        <end position="138"/>
    </location>
</feature>
<feature type="compositionally biased region" description="Acidic residues" evidence="2">
    <location>
        <begin position="139"/>
        <end position="149"/>
    </location>
</feature>
<dbReference type="GO" id="GO:0051225">
    <property type="term" value="P:spindle assembly"/>
    <property type="evidence" value="ECO:0007669"/>
    <property type="project" value="TreeGrafter"/>
</dbReference>
<name>A0AAN9J2C5_CROPI</name>
<feature type="compositionally biased region" description="Polar residues" evidence="2">
    <location>
        <begin position="309"/>
        <end position="320"/>
    </location>
</feature>
<feature type="compositionally biased region" description="Low complexity" evidence="2">
    <location>
        <begin position="179"/>
        <end position="219"/>
    </location>
</feature>
<dbReference type="GO" id="GO:0005880">
    <property type="term" value="C:nuclear microtubule"/>
    <property type="evidence" value="ECO:0007669"/>
    <property type="project" value="TreeGrafter"/>
</dbReference>
<comment type="similarity">
    <text evidence="1">Belongs to the QWRF family.</text>
</comment>
<dbReference type="GO" id="GO:0005737">
    <property type="term" value="C:cytoplasm"/>
    <property type="evidence" value="ECO:0007669"/>
    <property type="project" value="TreeGrafter"/>
</dbReference>
<feature type="compositionally biased region" description="Basic residues" evidence="2">
    <location>
        <begin position="63"/>
        <end position="76"/>
    </location>
</feature>
<sequence length="529" mass="58648">MVMNNTQLGSPVITSQSPKPRHHNRKQEVSSLFLSSTTPNSTNSSANLTEYVFPLSPSESHSHSHSRSHSPLRRKIVSSSSSDSSRSRHKNTEEHGLLTRHQLWPSSSSSSFKRNSGGGGGTLADHITEDRFIEHLEFDNEEKEEEEEERITKTSCSSKENNRPIIGGSVKKPSSIVPRRLSLSSGRNSCSSLDSESDYSDASSFAAASATTTTTMLSSRKMGGGEVSSKYMSGTDVKDRRSRRRNSDSNILDLNNDSSALKKLALKTTAIKRANSLNGIKNSKSQWALSPGRSGSPSMSVESMDKPMSFSSLKQPTSPTKAKGVEKFLSMGFDRFKSKKSLFNSPSSPRFGNMEAVHQLRMLDNRLMQWRYANARAQAVNKNISYQAGMKLLKAWSGMERQHLSAITVTKESLHSVVCRVPLLEGAKVDIPSASIALRRASDLTVSITSMLTRFSPTLCSEFDKTAAMLSELAKVVAQEKQLLQAFFNFFQTISVYEPQEKSMKCNLIQLEGWHWKYRQQKLLPQIAS</sequence>
<feature type="compositionally biased region" description="Low complexity" evidence="2">
    <location>
        <begin position="106"/>
        <end position="115"/>
    </location>
</feature>
<gene>
    <name evidence="3" type="ORF">RIF29_05713</name>
</gene>
<dbReference type="PANTHER" id="PTHR31807:SF31">
    <property type="entry name" value="QWRF MOTIF PROTEIN (DUF566)-RELATED"/>
    <property type="match status" value="1"/>
</dbReference>
<organism evidence="3 4">
    <name type="scientific">Crotalaria pallida</name>
    <name type="common">Smooth rattlebox</name>
    <name type="synonym">Crotalaria striata</name>
    <dbReference type="NCBI Taxonomy" id="3830"/>
    <lineage>
        <taxon>Eukaryota</taxon>
        <taxon>Viridiplantae</taxon>
        <taxon>Streptophyta</taxon>
        <taxon>Embryophyta</taxon>
        <taxon>Tracheophyta</taxon>
        <taxon>Spermatophyta</taxon>
        <taxon>Magnoliopsida</taxon>
        <taxon>eudicotyledons</taxon>
        <taxon>Gunneridae</taxon>
        <taxon>Pentapetalae</taxon>
        <taxon>rosids</taxon>
        <taxon>fabids</taxon>
        <taxon>Fabales</taxon>
        <taxon>Fabaceae</taxon>
        <taxon>Papilionoideae</taxon>
        <taxon>50 kb inversion clade</taxon>
        <taxon>genistoids sensu lato</taxon>
        <taxon>core genistoids</taxon>
        <taxon>Crotalarieae</taxon>
        <taxon>Crotalaria</taxon>
    </lineage>
</organism>
<dbReference type="Proteomes" id="UP001372338">
    <property type="component" value="Unassembled WGS sequence"/>
</dbReference>
<accession>A0AAN9J2C5</accession>
<dbReference type="InterPro" id="IPR007573">
    <property type="entry name" value="QWRF"/>
</dbReference>
<feature type="compositionally biased region" description="Polar residues" evidence="2">
    <location>
        <begin position="284"/>
        <end position="301"/>
    </location>
</feature>
<feature type="compositionally biased region" description="Polar residues" evidence="2">
    <location>
        <begin position="1"/>
        <end position="18"/>
    </location>
</feature>
<dbReference type="PANTHER" id="PTHR31807">
    <property type="entry name" value="AUGMIN FAMILY MEMBER"/>
    <property type="match status" value="1"/>
</dbReference>
<feature type="region of interest" description="Disordered" evidence="2">
    <location>
        <begin position="284"/>
        <end position="321"/>
    </location>
</feature>
<dbReference type="GO" id="GO:0008017">
    <property type="term" value="F:microtubule binding"/>
    <property type="evidence" value="ECO:0007669"/>
    <property type="project" value="TreeGrafter"/>
</dbReference>
<dbReference type="Pfam" id="PF04484">
    <property type="entry name" value="QWRF"/>
    <property type="match status" value="1"/>
</dbReference>